<dbReference type="EMBL" id="REGN01000200">
    <property type="protein sequence ID" value="RNA43625.1"/>
    <property type="molecule type" value="Genomic_DNA"/>
</dbReference>
<reference evidence="1 2" key="1">
    <citation type="journal article" date="2018" name="Sci. Rep.">
        <title>Genomic signatures of local adaptation to the degree of environmental predictability in rotifers.</title>
        <authorList>
            <person name="Franch-Gras L."/>
            <person name="Hahn C."/>
            <person name="Garcia-Roger E.M."/>
            <person name="Carmona M.J."/>
            <person name="Serra M."/>
            <person name="Gomez A."/>
        </authorList>
    </citation>
    <scope>NUCLEOTIDE SEQUENCE [LARGE SCALE GENOMIC DNA]</scope>
    <source>
        <strain evidence="1">HYR1</strain>
    </source>
</reference>
<organism evidence="1 2">
    <name type="scientific">Brachionus plicatilis</name>
    <name type="common">Marine rotifer</name>
    <name type="synonym">Brachionus muelleri</name>
    <dbReference type="NCBI Taxonomy" id="10195"/>
    <lineage>
        <taxon>Eukaryota</taxon>
        <taxon>Metazoa</taxon>
        <taxon>Spiralia</taxon>
        <taxon>Gnathifera</taxon>
        <taxon>Rotifera</taxon>
        <taxon>Eurotatoria</taxon>
        <taxon>Monogononta</taxon>
        <taxon>Pseudotrocha</taxon>
        <taxon>Ploima</taxon>
        <taxon>Brachionidae</taxon>
        <taxon>Brachionus</taxon>
    </lineage>
</organism>
<dbReference type="AlphaFoldDB" id="A0A3M7T6L1"/>
<evidence type="ECO:0000313" key="2">
    <source>
        <dbReference type="Proteomes" id="UP000276133"/>
    </source>
</evidence>
<keyword evidence="2" id="KW-1185">Reference proteome</keyword>
<name>A0A3M7T6L1_BRAPC</name>
<dbReference type="Proteomes" id="UP000276133">
    <property type="component" value="Unassembled WGS sequence"/>
</dbReference>
<evidence type="ECO:0000313" key="1">
    <source>
        <dbReference type="EMBL" id="RNA43625.1"/>
    </source>
</evidence>
<protein>
    <submittedName>
        <fullName evidence="1">Uncharacterized protein</fullName>
    </submittedName>
</protein>
<comment type="caution">
    <text evidence="1">The sequence shown here is derived from an EMBL/GenBank/DDBJ whole genome shotgun (WGS) entry which is preliminary data.</text>
</comment>
<proteinExistence type="predicted"/>
<sequence>MQRHNLEHIIGAGAILNLAHVKFNLTCVACAKTVFRVVAMHYVQGLENGAALFNTILKTLKDIVHRHNPKYGFGVCNTILKSRKRKLVLKFKNTLLKIQLIYYNLHEHKIKSLQNYF</sequence>
<gene>
    <name evidence="1" type="ORF">BpHYR1_047529</name>
</gene>
<accession>A0A3M7T6L1</accession>